<evidence type="ECO:0000256" key="2">
    <source>
        <dbReference type="ARBA" id="ARBA00022741"/>
    </source>
</evidence>
<dbReference type="GO" id="GO:0005524">
    <property type="term" value="F:ATP binding"/>
    <property type="evidence" value="ECO:0007669"/>
    <property type="project" value="UniProtKB-KW"/>
</dbReference>
<dbReference type="InterPro" id="IPR023400">
    <property type="entry name" value="RecA_C_sf"/>
</dbReference>
<dbReference type="InterPro" id="IPR027417">
    <property type="entry name" value="P-loop_NTPase"/>
</dbReference>
<feature type="region of interest" description="Disordered" evidence="8">
    <location>
        <begin position="37"/>
        <end position="87"/>
    </location>
</feature>
<dbReference type="GO" id="GO:0006310">
    <property type="term" value="P:DNA recombination"/>
    <property type="evidence" value="ECO:0007669"/>
    <property type="project" value="UniProtKB-KW"/>
</dbReference>
<dbReference type="InterPro" id="IPR049428">
    <property type="entry name" value="RecA-like_N"/>
</dbReference>
<dbReference type="PROSITE" id="PS50163">
    <property type="entry name" value="RECA_3"/>
    <property type="match status" value="1"/>
</dbReference>
<feature type="compositionally biased region" description="Low complexity" evidence="8">
    <location>
        <begin position="77"/>
        <end position="87"/>
    </location>
</feature>
<dbReference type="InterPro" id="IPR020588">
    <property type="entry name" value="RecA_ATP-bd"/>
</dbReference>
<dbReference type="OMA" id="DSKMGLH"/>
<dbReference type="PANTHER" id="PTHR45900">
    <property type="entry name" value="RECA"/>
    <property type="match status" value="1"/>
</dbReference>
<dbReference type="Pfam" id="PF21096">
    <property type="entry name" value="RecA_C"/>
    <property type="match status" value="1"/>
</dbReference>
<dbReference type="PANTHER" id="PTHR45900:SF1">
    <property type="entry name" value="MITOCHONDRIAL DNA REPAIR PROTEIN RECA HOMOLOG-RELATED"/>
    <property type="match status" value="1"/>
</dbReference>
<evidence type="ECO:0000256" key="4">
    <source>
        <dbReference type="ARBA" id="ARBA00023125"/>
    </source>
</evidence>
<keyword evidence="12" id="KW-1185">Reference proteome</keyword>
<dbReference type="InterPro" id="IPR003593">
    <property type="entry name" value="AAA+_ATPase"/>
</dbReference>
<name>F4QCT2_CACFS</name>
<protein>
    <submittedName>
        <fullName evidence="11">Recombinase A</fullName>
    </submittedName>
</protein>
<evidence type="ECO:0000259" key="10">
    <source>
        <dbReference type="PROSITE" id="PS50163"/>
    </source>
</evidence>
<evidence type="ECO:0000256" key="1">
    <source>
        <dbReference type="ARBA" id="ARBA00009391"/>
    </source>
</evidence>
<dbReference type="FunFam" id="3.40.50.300:FF:000087">
    <property type="entry name" value="Recombinase RecA"/>
    <property type="match status" value="1"/>
</dbReference>
<dbReference type="InterPro" id="IPR020584">
    <property type="entry name" value="DNA_recomb/repair_RecA_CS"/>
</dbReference>
<dbReference type="GO" id="GO:0140664">
    <property type="term" value="F:ATP-dependent DNA damage sensor activity"/>
    <property type="evidence" value="ECO:0007669"/>
    <property type="project" value="InterPro"/>
</dbReference>
<dbReference type="CDD" id="cd00983">
    <property type="entry name" value="RecA"/>
    <property type="match status" value="1"/>
</dbReference>
<dbReference type="OrthoDB" id="15780at2759"/>
<dbReference type="GO" id="GO:0003697">
    <property type="term" value="F:single-stranded DNA binding"/>
    <property type="evidence" value="ECO:0007669"/>
    <property type="project" value="InterPro"/>
</dbReference>
<dbReference type="SUPFAM" id="SSF52540">
    <property type="entry name" value="P-loop containing nucleoside triphosphate hydrolases"/>
    <property type="match status" value="1"/>
</dbReference>
<dbReference type="AlphaFoldDB" id="F4QCT2"/>
<dbReference type="GeneID" id="14865862"/>
<keyword evidence="3 6" id="KW-0067">ATP-binding</keyword>
<dbReference type="GO" id="GO:0005739">
    <property type="term" value="C:mitochondrion"/>
    <property type="evidence" value="ECO:0007669"/>
    <property type="project" value="EnsemblProtists"/>
</dbReference>
<keyword evidence="7" id="KW-0227">DNA damage</keyword>
<accession>F4QCT2</accession>
<dbReference type="Pfam" id="PF00154">
    <property type="entry name" value="RecA_N"/>
    <property type="match status" value="1"/>
</dbReference>
<dbReference type="EMBL" id="GL883029">
    <property type="protein sequence ID" value="EGG13664.1"/>
    <property type="molecule type" value="Genomic_DNA"/>
</dbReference>
<evidence type="ECO:0000313" key="12">
    <source>
        <dbReference type="Proteomes" id="UP000007797"/>
    </source>
</evidence>
<dbReference type="STRING" id="1054147.F4QCT2"/>
<dbReference type="InterPro" id="IPR049261">
    <property type="entry name" value="RecA-like_C"/>
</dbReference>
<keyword evidence="4 7" id="KW-0238">DNA-binding</keyword>
<dbReference type="HAMAP" id="MF_00268">
    <property type="entry name" value="RecA"/>
    <property type="match status" value="1"/>
</dbReference>
<dbReference type="PRINTS" id="PR00142">
    <property type="entry name" value="RECA"/>
</dbReference>
<keyword evidence="5 7" id="KW-0233">DNA recombination</keyword>
<feature type="domain" description="RecA family profile 2" evidence="10">
    <location>
        <begin position="279"/>
        <end position="352"/>
    </location>
</feature>
<dbReference type="PROSITE" id="PS50162">
    <property type="entry name" value="RECA_2"/>
    <property type="match status" value="1"/>
</dbReference>
<dbReference type="KEGG" id="dfa:DFA_11425"/>
<evidence type="ECO:0000313" key="11">
    <source>
        <dbReference type="EMBL" id="EGG13664.1"/>
    </source>
</evidence>
<dbReference type="NCBIfam" id="TIGR02012">
    <property type="entry name" value="tigrfam_recA"/>
    <property type="match status" value="1"/>
</dbReference>
<dbReference type="InterPro" id="IPR020587">
    <property type="entry name" value="RecA_monomer-monomer_interface"/>
</dbReference>
<reference evidence="12" key="1">
    <citation type="journal article" date="2011" name="Genome Res.">
        <title>Phylogeny-wide analysis of social amoeba genomes highlights ancient origins for complex intercellular communication.</title>
        <authorList>
            <person name="Heidel A.J."/>
            <person name="Lawal H.M."/>
            <person name="Felder M."/>
            <person name="Schilde C."/>
            <person name="Helps N.R."/>
            <person name="Tunggal B."/>
            <person name="Rivero F."/>
            <person name="John U."/>
            <person name="Schleicher M."/>
            <person name="Eichinger L."/>
            <person name="Platzer M."/>
            <person name="Noegel A.A."/>
            <person name="Schaap P."/>
            <person name="Gloeckner G."/>
        </authorList>
    </citation>
    <scope>NUCLEOTIDE SEQUENCE [LARGE SCALE GENOMIC DNA]</scope>
    <source>
        <strain evidence="12">SH3</strain>
    </source>
</reference>
<proteinExistence type="inferred from homology"/>
<evidence type="ECO:0000256" key="8">
    <source>
        <dbReference type="SAM" id="MobiDB-lite"/>
    </source>
</evidence>
<organism evidence="11 12">
    <name type="scientific">Cavenderia fasciculata</name>
    <name type="common">Slime mold</name>
    <name type="synonym">Dictyostelium fasciculatum</name>
    <dbReference type="NCBI Taxonomy" id="261658"/>
    <lineage>
        <taxon>Eukaryota</taxon>
        <taxon>Amoebozoa</taxon>
        <taxon>Evosea</taxon>
        <taxon>Eumycetozoa</taxon>
        <taxon>Dictyostelia</taxon>
        <taxon>Acytosteliales</taxon>
        <taxon>Cavenderiaceae</taxon>
        <taxon>Cavenderia</taxon>
    </lineage>
</organism>
<dbReference type="InterPro" id="IPR013765">
    <property type="entry name" value="DNA_recomb/repair_RecA"/>
</dbReference>
<feature type="domain" description="RecA family profile 1" evidence="9">
    <location>
        <begin position="115"/>
        <end position="274"/>
    </location>
</feature>
<evidence type="ECO:0000256" key="6">
    <source>
        <dbReference type="RuleBase" id="RU003422"/>
    </source>
</evidence>
<dbReference type="Gene3D" id="3.40.50.300">
    <property type="entry name" value="P-loop containing nucleotide triphosphate hydrolases"/>
    <property type="match status" value="1"/>
</dbReference>
<feature type="compositionally biased region" description="Acidic residues" evidence="8">
    <location>
        <begin position="57"/>
        <end position="67"/>
    </location>
</feature>
<evidence type="ECO:0000256" key="7">
    <source>
        <dbReference type="RuleBase" id="RU004527"/>
    </source>
</evidence>
<feature type="region of interest" description="Disordered" evidence="8">
    <location>
        <begin position="406"/>
        <end position="432"/>
    </location>
</feature>
<sequence>MLNLYNLTKRTVHSQVINSLRSSSTSISLLNNQNNSSYISSSSFSKKSKSKKQKDKDEDEDNEDNEVDTGSKKSKKGSATATTSSSKLEATMKEIEQTFGKGTLMKLGSQFTLSKVDVIPTGSLGLDVALGVGGLPKGRIIEIFGPESSGKTTLALHVIAQAQKVGGNCTFIDAEHALNPSWAQKLGVNLDELFVSQPDSGEQALEIVDSLLRSKTMQVIVVDSVAALVPRVELDGEMGDSHVGVHARLMSQALRKLSPSLKESNCVLIFINQIRIKIGVMFGNPETTTGGNALKFFSSVRLDIRKVGAVKKGDETIATQVKVKVAKNKLAPPFREAIFDIDFASGINKTGEIIDMALLEGIIEKGGSWYSYNGEQLAQGREKTKQHLEENRPLLEEIETKLRQRLVKGPTRQDDDNDDNIDDESADVYNEDNNTDDLQTIFLCSLVALKE</sequence>
<dbReference type="PROSITE" id="PS00321">
    <property type="entry name" value="RECA_1"/>
    <property type="match status" value="1"/>
</dbReference>
<dbReference type="RefSeq" id="XP_004350368.1">
    <property type="nucleotide sequence ID" value="XM_004350318.1"/>
</dbReference>
<evidence type="ECO:0000259" key="9">
    <source>
        <dbReference type="PROSITE" id="PS50162"/>
    </source>
</evidence>
<dbReference type="SUPFAM" id="SSF54752">
    <property type="entry name" value="RecA protein, C-terminal domain"/>
    <property type="match status" value="1"/>
</dbReference>
<dbReference type="GO" id="GO:0006281">
    <property type="term" value="P:DNA repair"/>
    <property type="evidence" value="ECO:0007669"/>
    <property type="project" value="EnsemblProtists"/>
</dbReference>
<dbReference type="Proteomes" id="UP000007797">
    <property type="component" value="Unassembled WGS sequence"/>
</dbReference>
<gene>
    <name evidence="11" type="primary">recA</name>
    <name evidence="11" type="ORF">DFA_11425</name>
</gene>
<feature type="compositionally biased region" description="Acidic residues" evidence="8">
    <location>
        <begin position="415"/>
        <end position="432"/>
    </location>
</feature>
<dbReference type="SMART" id="SM00382">
    <property type="entry name" value="AAA"/>
    <property type="match status" value="1"/>
</dbReference>
<keyword evidence="2 6" id="KW-0547">Nucleotide-binding</keyword>
<evidence type="ECO:0000256" key="3">
    <source>
        <dbReference type="ARBA" id="ARBA00022840"/>
    </source>
</evidence>
<comment type="similarity">
    <text evidence="1 6">Belongs to the RecA family.</text>
</comment>
<evidence type="ECO:0000256" key="5">
    <source>
        <dbReference type="ARBA" id="ARBA00023172"/>
    </source>
</evidence>